<dbReference type="GO" id="GO:0016020">
    <property type="term" value="C:membrane"/>
    <property type="evidence" value="ECO:0007669"/>
    <property type="project" value="UniProtKB-SubCell"/>
</dbReference>
<dbReference type="FunFam" id="1.20.1250.20:FF:000058">
    <property type="entry name" value="ascorbate transporter, chloroplastic isoform X1"/>
    <property type="match status" value="1"/>
</dbReference>
<feature type="compositionally biased region" description="Basic residues" evidence="6">
    <location>
        <begin position="48"/>
        <end position="60"/>
    </location>
</feature>
<feature type="domain" description="Major facilitator superfamily (MFS) profile" evidence="8">
    <location>
        <begin position="175"/>
        <end position="615"/>
    </location>
</feature>
<reference evidence="9" key="1">
    <citation type="submission" date="2021-01" db="EMBL/GenBank/DDBJ databases">
        <authorList>
            <person name="Corre E."/>
            <person name="Pelletier E."/>
            <person name="Niang G."/>
            <person name="Scheremetjew M."/>
            <person name="Finn R."/>
            <person name="Kale V."/>
            <person name="Holt S."/>
            <person name="Cochrane G."/>
            <person name="Meng A."/>
            <person name="Brown T."/>
            <person name="Cohen L."/>
        </authorList>
    </citation>
    <scope>NUCLEOTIDE SEQUENCE</scope>
    <source>
        <strain evidence="9">CCAC1681</strain>
    </source>
</reference>
<dbReference type="AlphaFoldDB" id="A0A7S0DAN6"/>
<comment type="subcellular location">
    <subcellularLocation>
        <location evidence="1">Membrane</location>
        <topology evidence="1">Multi-pass membrane protein</topology>
    </subcellularLocation>
</comment>
<feature type="transmembrane region" description="Helical" evidence="7">
    <location>
        <begin position="213"/>
        <end position="234"/>
    </location>
</feature>
<comment type="similarity">
    <text evidence="5">Belongs to the major facilitator superfamily. Sodium/anion cotransporter (TC 2.A.1.14) family.</text>
</comment>
<dbReference type="InterPro" id="IPR020846">
    <property type="entry name" value="MFS_dom"/>
</dbReference>
<feature type="region of interest" description="Disordered" evidence="6">
    <location>
        <begin position="95"/>
        <end position="127"/>
    </location>
</feature>
<dbReference type="Gene3D" id="1.20.1250.20">
    <property type="entry name" value="MFS general substrate transporter like domains"/>
    <property type="match status" value="2"/>
</dbReference>
<dbReference type="PROSITE" id="PS50850">
    <property type="entry name" value="MFS"/>
    <property type="match status" value="1"/>
</dbReference>
<feature type="transmembrane region" description="Helical" evidence="7">
    <location>
        <begin position="558"/>
        <end position="581"/>
    </location>
</feature>
<dbReference type="InterPro" id="IPR036259">
    <property type="entry name" value="MFS_trans_sf"/>
</dbReference>
<evidence type="ECO:0000256" key="2">
    <source>
        <dbReference type="ARBA" id="ARBA00022692"/>
    </source>
</evidence>
<name>A0A7S0DAN6_MICPS</name>
<evidence type="ECO:0000256" key="3">
    <source>
        <dbReference type="ARBA" id="ARBA00022989"/>
    </source>
</evidence>
<evidence type="ECO:0000256" key="7">
    <source>
        <dbReference type="SAM" id="Phobius"/>
    </source>
</evidence>
<evidence type="ECO:0000256" key="4">
    <source>
        <dbReference type="ARBA" id="ARBA00023136"/>
    </source>
</evidence>
<feature type="transmembrane region" description="Helical" evidence="7">
    <location>
        <begin position="587"/>
        <end position="607"/>
    </location>
</feature>
<evidence type="ECO:0000259" key="8">
    <source>
        <dbReference type="PROSITE" id="PS50850"/>
    </source>
</evidence>
<feature type="transmembrane region" description="Helical" evidence="7">
    <location>
        <begin position="424"/>
        <end position="443"/>
    </location>
</feature>
<keyword evidence="2 7" id="KW-0812">Transmembrane</keyword>
<feature type="transmembrane region" description="Helical" evidence="7">
    <location>
        <begin position="301"/>
        <end position="323"/>
    </location>
</feature>
<dbReference type="Pfam" id="PF07690">
    <property type="entry name" value="MFS_1"/>
    <property type="match status" value="1"/>
</dbReference>
<dbReference type="SUPFAM" id="SSF103473">
    <property type="entry name" value="MFS general substrate transporter"/>
    <property type="match status" value="1"/>
</dbReference>
<feature type="compositionally biased region" description="Basic and acidic residues" evidence="6">
    <location>
        <begin position="61"/>
        <end position="72"/>
    </location>
</feature>
<feature type="transmembrane region" description="Helical" evidence="7">
    <location>
        <begin position="329"/>
        <end position="351"/>
    </location>
</feature>
<feature type="region of interest" description="Disordered" evidence="6">
    <location>
        <begin position="43"/>
        <end position="72"/>
    </location>
</feature>
<dbReference type="GO" id="GO:0005315">
    <property type="term" value="F:phosphate transmembrane transporter activity"/>
    <property type="evidence" value="ECO:0007669"/>
    <property type="project" value="UniProtKB-ARBA"/>
</dbReference>
<evidence type="ECO:0000313" key="9">
    <source>
        <dbReference type="EMBL" id="CAD8448269.1"/>
    </source>
</evidence>
<protein>
    <recommendedName>
        <fullName evidence="8">Major facilitator superfamily (MFS) profile domain-containing protein</fullName>
    </recommendedName>
</protein>
<dbReference type="CDD" id="cd17380">
    <property type="entry name" value="MFS_SLC17A9_like"/>
    <property type="match status" value="1"/>
</dbReference>
<feature type="transmembrane region" description="Helical" evidence="7">
    <location>
        <begin position="175"/>
        <end position="201"/>
    </location>
</feature>
<keyword evidence="3 7" id="KW-1133">Transmembrane helix</keyword>
<dbReference type="InterPro" id="IPR044777">
    <property type="entry name" value="SLC17A9-like"/>
</dbReference>
<dbReference type="PANTHER" id="PTHR11662">
    <property type="entry name" value="SOLUTE CARRIER FAMILY 17"/>
    <property type="match status" value="1"/>
</dbReference>
<feature type="transmembrane region" description="Helical" evidence="7">
    <location>
        <begin position="241"/>
        <end position="260"/>
    </location>
</feature>
<sequence length="618" mass="65501">MAPVVCAARGGVATTSASSRAARGGVARGDAGARTRKAAVTFGNAPRPRLRTRVSPRARGRRDGRLNDGRAAWDRRAGADDLGELDTEQDALQDVSGSAPDAFGAAARGSAEEKEQTNANIPRVVPNDDASSSIASYDAERSVTLGEADISQTRFPRSLDELRERWRVLPSRYRVVLGTTCAFVLCNMDKVNISVAIIPMAKEMGWSVGQAGLLQSAFFYGFALSQLPGGYLATRFGGARMLPIGVFVWSAATCAVPFLADDPNALFVSRALVGLGEGVSPAAATDVIARSVPIGERSRAVAFVFNGFNVGSVLGLSLAPLIIENFGWRSVFVAFGSLGIVWVFWVGLGIYPRGGAAPAEKSGDYGEDPTGDLAPIEGLVGKRRERLPEAAEGTGESSVVAQRDDDDDRAVPWRAILTSTPLRALAYVHFCNNWGFYVLLAWLPSYFTQELGVTLTNASLFTLLPPLANIAVASFVGPLADDALKRNVDVTVVRKVAQTVALCGPATFMALTCFFANDDESGVVTVALLTIGLGMSSFSYAGLYCVHQDMSPRFASILLGMTNTIGALPGVIGVPLTGYLLAKTENWELSMFLPAIALYFSGAAVFAKFGSAEKQPWG</sequence>
<feature type="transmembrane region" description="Helical" evidence="7">
    <location>
        <begin position="463"/>
        <end position="484"/>
    </location>
</feature>
<evidence type="ECO:0000256" key="6">
    <source>
        <dbReference type="SAM" id="MobiDB-lite"/>
    </source>
</evidence>
<evidence type="ECO:0000256" key="5">
    <source>
        <dbReference type="ARBA" id="ARBA00024362"/>
    </source>
</evidence>
<feature type="transmembrane region" description="Helical" evidence="7">
    <location>
        <begin position="496"/>
        <end position="517"/>
    </location>
</feature>
<evidence type="ECO:0000256" key="1">
    <source>
        <dbReference type="ARBA" id="ARBA00004141"/>
    </source>
</evidence>
<dbReference type="InterPro" id="IPR050382">
    <property type="entry name" value="MFS_Na/Anion_cotransporter"/>
</dbReference>
<dbReference type="EMBL" id="HBEN01012659">
    <property type="protein sequence ID" value="CAD8448269.1"/>
    <property type="molecule type" value="Transcribed_RNA"/>
</dbReference>
<dbReference type="PANTHER" id="PTHR11662:SF243">
    <property type="entry name" value="ANION TRANSPORTER 6, CHLOROPLASTIC-RELATED"/>
    <property type="match status" value="1"/>
</dbReference>
<keyword evidence="4 7" id="KW-0472">Membrane</keyword>
<organism evidence="9">
    <name type="scientific">Micromonas pusilla</name>
    <name type="common">Picoplanktonic green alga</name>
    <name type="synonym">Chromulina pusilla</name>
    <dbReference type="NCBI Taxonomy" id="38833"/>
    <lineage>
        <taxon>Eukaryota</taxon>
        <taxon>Viridiplantae</taxon>
        <taxon>Chlorophyta</taxon>
        <taxon>Mamiellophyceae</taxon>
        <taxon>Mamiellales</taxon>
        <taxon>Mamiellaceae</taxon>
        <taxon>Micromonas</taxon>
    </lineage>
</organism>
<proteinExistence type="inferred from homology"/>
<accession>A0A7S0DAN6</accession>
<dbReference type="FunFam" id="1.20.1250.20:FF:000272">
    <property type="entry name" value="Probable anion transporter 6, chloroplastic"/>
    <property type="match status" value="1"/>
</dbReference>
<feature type="transmembrane region" description="Helical" evidence="7">
    <location>
        <begin position="523"/>
        <end position="546"/>
    </location>
</feature>
<gene>
    <name evidence="9" type="ORF">MSP1401_LOCUS10527</name>
</gene>
<dbReference type="InterPro" id="IPR011701">
    <property type="entry name" value="MFS"/>
</dbReference>